<name>A0A251U2N4_HELAN</name>
<keyword evidence="3" id="KW-1185">Reference proteome</keyword>
<gene>
    <name evidence="2" type="ORF">HannXRQ_Chr08g0208291</name>
</gene>
<dbReference type="EMBL" id="CM007897">
    <property type="protein sequence ID" value="OTG17096.1"/>
    <property type="molecule type" value="Genomic_DNA"/>
</dbReference>
<sequence length="144" mass="16118">MRKPKKVYVEVEAEEETAKRDEYEEEQGRIDKPEISSKAEVDEKREDGLHTEEPSCVENENNGGGDDGPTGKSKVSKQAPAVKLTSKKEAKSKAKNLPKGNNQKQHQEILGMNAILMEQTLIQGMRTKLHKHLNDTGHATIKSR</sequence>
<feature type="compositionally biased region" description="Basic and acidic residues" evidence="1">
    <location>
        <begin position="16"/>
        <end position="53"/>
    </location>
</feature>
<organism evidence="2 3">
    <name type="scientific">Helianthus annuus</name>
    <name type="common">Common sunflower</name>
    <dbReference type="NCBI Taxonomy" id="4232"/>
    <lineage>
        <taxon>Eukaryota</taxon>
        <taxon>Viridiplantae</taxon>
        <taxon>Streptophyta</taxon>
        <taxon>Embryophyta</taxon>
        <taxon>Tracheophyta</taxon>
        <taxon>Spermatophyta</taxon>
        <taxon>Magnoliopsida</taxon>
        <taxon>eudicotyledons</taxon>
        <taxon>Gunneridae</taxon>
        <taxon>Pentapetalae</taxon>
        <taxon>asterids</taxon>
        <taxon>campanulids</taxon>
        <taxon>Asterales</taxon>
        <taxon>Asteraceae</taxon>
        <taxon>Asteroideae</taxon>
        <taxon>Heliantheae alliance</taxon>
        <taxon>Heliantheae</taxon>
        <taxon>Helianthus</taxon>
    </lineage>
</organism>
<evidence type="ECO:0000256" key="1">
    <source>
        <dbReference type="SAM" id="MobiDB-lite"/>
    </source>
</evidence>
<protein>
    <submittedName>
        <fullName evidence="2">Uncharacterized protein</fullName>
    </submittedName>
</protein>
<evidence type="ECO:0000313" key="2">
    <source>
        <dbReference type="EMBL" id="OTG17096.1"/>
    </source>
</evidence>
<feature type="region of interest" description="Disordered" evidence="1">
    <location>
        <begin position="1"/>
        <end position="110"/>
    </location>
</feature>
<dbReference type="STRING" id="4232.A0A251U2N4"/>
<dbReference type="InParanoid" id="A0A251U2N4"/>
<proteinExistence type="predicted"/>
<accession>A0A251U2N4</accession>
<dbReference type="AlphaFoldDB" id="A0A251U2N4"/>
<reference evidence="3" key="1">
    <citation type="journal article" date="2017" name="Nature">
        <title>The sunflower genome provides insights into oil metabolism, flowering and Asterid evolution.</title>
        <authorList>
            <person name="Badouin H."/>
            <person name="Gouzy J."/>
            <person name="Grassa C.J."/>
            <person name="Murat F."/>
            <person name="Staton S.E."/>
            <person name="Cottret L."/>
            <person name="Lelandais-Briere C."/>
            <person name="Owens G.L."/>
            <person name="Carrere S."/>
            <person name="Mayjonade B."/>
            <person name="Legrand L."/>
            <person name="Gill N."/>
            <person name="Kane N.C."/>
            <person name="Bowers J.E."/>
            <person name="Hubner S."/>
            <person name="Bellec A."/>
            <person name="Berard A."/>
            <person name="Berges H."/>
            <person name="Blanchet N."/>
            <person name="Boniface M.C."/>
            <person name="Brunel D."/>
            <person name="Catrice O."/>
            <person name="Chaidir N."/>
            <person name="Claudel C."/>
            <person name="Donnadieu C."/>
            <person name="Faraut T."/>
            <person name="Fievet G."/>
            <person name="Helmstetter N."/>
            <person name="King M."/>
            <person name="Knapp S.J."/>
            <person name="Lai Z."/>
            <person name="Le Paslier M.C."/>
            <person name="Lippi Y."/>
            <person name="Lorenzon L."/>
            <person name="Mandel J.R."/>
            <person name="Marage G."/>
            <person name="Marchand G."/>
            <person name="Marquand E."/>
            <person name="Bret-Mestries E."/>
            <person name="Morien E."/>
            <person name="Nambeesan S."/>
            <person name="Nguyen T."/>
            <person name="Pegot-Espagnet P."/>
            <person name="Pouilly N."/>
            <person name="Raftis F."/>
            <person name="Sallet E."/>
            <person name="Schiex T."/>
            <person name="Thomas J."/>
            <person name="Vandecasteele C."/>
            <person name="Vares D."/>
            <person name="Vear F."/>
            <person name="Vautrin S."/>
            <person name="Crespi M."/>
            <person name="Mangin B."/>
            <person name="Burke J.M."/>
            <person name="Salse J."/>
            <person name="Munos S."/>
            <person name="Vincourt P."/>
            <person name="Rieseberg L.H."/>
            <person name="Langlade N.B."/>
        </authorList>
    </citation>
    <scope>NUCLEOTIDE SEQUENCE [LARGE SCALE GENOMIC DNA]</scope>
    <source>
        <strain evidence="3">cv. SF193</strain>
    </source>
</reference>
<dbReference type="Proteomes" id="UP000215914">
    <property type="component" value="Chromosome 8"/>
</dbReference>
<evidence type="ECO:0000313" key="3">
    <source>
        <dbReference type="Proteomes" id="UP000215914"/>
    </source>
</evidence>